<proteinExistence type="predicted"/>
<protein>
    <submittedName>
        <fullName evidence="1">Uncharacterized protein</fullName>
    </submittedName>
</protein>
<dbReference type="EMBL" id="LXQA011463276">
    <property type="protein sequence ID" value="MCI98076.1"/>
    <property type="molecule type" value="Genomic_DNA"/>
</dbReference>
<evidence type="ECO:0000313" key="1">
    <source>
        <dbReference type="EMBL" id="MCI98076.1"/>
    </source>
</evidence>
<accession>A0A392WD76</accession>
<sequence length="19" mass="2139">MPALCAGDRYPDSPELTFR</sequence>
<organism evidence="1 2">
    <name type="scientific">Trifolium medium</name>
    <dbReference type="NCBI Taxonomy" id="97028"/>
    <lineage>
        <taxon>Eukaryota</taxon>
        <taxon>Viridiplantae</taxon>
        <taxon>Streptophyta</taxon>
        <taxon>Embryophyta</taxon>
        <taxon>Tracheophyta</taxon>
        <taxon>Spermatophyta</taxon>
        <taxon>Magnoliopsida</taxon>
        <taxon>eudicotyledons</taxon>
        <taxon>Gunneridae</taxon>
        <taxon>Pentapetalae</taxon>
        <taxon>rosids</taxon>
        <taxon>fabids</taxon>
        <taxon>Fabales</taxon>
        <taxon>Fabaceae</taxon>
        <taxon>Papilionoideae</taxon>
        <taxon>50 kb inversion clade</taxon>
        <taxon>NPAAA clade</taxon>
        <taxon>Hologalegina</taxon>
        <taxon>IRL clade</taxon>
        <taxon>Trifolieae</taxon>
        <taxon>Trifolium</taxon>
    </lineage>
</organism>
<comment type="caution">
    <text evidence="1">The sequence shown here is derived from an EMBL/GenBank/DDBJ whole genome shotgun (WGS) entry which is preliminary data.</text>
</comment>
<dbReference type="AlphaFoldDB" id="A0A392WD76"/>
<evidence type="ECO:0000313" key="2">
    <source>
        <dbReference type="Proteomes" id="UP000265520"/>
    </source>
</evidence>
<keyword evidence="2" id="KW-1185">Reference proteome</keyword>
<dbReference type="Proteomes" id="UP000265520">
    <property type="component" value="Unassembled WGS sequence"/>
</dbReference>
<reference evidence="1 2" key="1">
    <citation type="journal article" date="2018" name="Front. Plant Sci.">
        <title>Red Clover (Trifolium pratense) and Zigzag Clover (T. medium) - A Picture of Genomic Similarities and Differences.</title>
        <authorList>
            <person name="Dluhosova J."/>
            <person name="Istvanek J."/>
            <person name="Nedelnik J."/>
            <person name="Repkova J."/>
        </authorList>
    </citation>
    <scope>NUCLEOTIDE SEQUENCE [LARGE SCALE GENOMIC DNA]</scope>
    <source>
        <strain evidence="2">cv. 10/8</strain>
        <tissue evidence="1">Leaf</tissue>
    </source>
</reference>
<name>A0A392WD76_9FABA</name>